<organism evidence="1 2">
    <name type="scientific">Mycolicibacterium murale</name>
    <dbReference type="NCBI Taxonomy" id="182220"/>
    <lineage>
        <taxon>Bacteria</taxon>
        <taxon>Bacillati</taxon>
        <taxon>Actinomycetota</taxon>
        <taxon>Actinomycetes</taxon>
        <taxon>Mycobacteriales</taxon>
        <taxon>Mycobacteriaceae</taxon>
        <taxon>Mycolicibacterium</taxon>
    </lineage>
</organism>
<keyword evidence="2" id="KW-1185">Reference proteome</keyword>
<accession>A0A7I9WNY8</accession>
<evidence type="ECO:0000313" key="1">
    <source>
        <dbReference type="EMBL" id="GFG59060.1"/>
    </source>
</evidence>
<dbReference type="EMBL" id="BLKT01000003">
    <property type="protein sequence ID" value="GFG59060.1"/>
    <property type="molecule type" value="Genomic_DNA"/>
</dbReference>
<gene>
    <name evidence="1" type="ORF">MMUR_31960</name>
</gene>
<evidence type="ECO:0000313" key="2">
    <source>
        <dbReference type="Proteomes" id="UP000465241"/>
    </source>
</evidence>
<reference evidence="1 2" key="1">
    <citation type="journal article" date="2019" name="Emerg. Microbes Infect.">
        <title>Comprehensive subspecies identification of 175 nontuberculous mycobacteria species based on 7547 genomic profiles.</title>
        <authorList>
            <person name="Matsumoto Y."/>
            <person name="Kinjo T."/>
            <person name="Motooka D."/>
            <person name="Nabeya D."/>
            <person name="Jung N."/>
            <person name="Uechi K."/>
            <person name="Horii T."/>
            <person name="Iida T."/>
            <person name="Fujita J."/>
            <person name="Nakamura S."/>
        </authorList>
    </citation>
    <scope>NUCLEOTIDE SEQUENCE [LARGE SCALE GENOMIC DNA]</scope>
    <source>
        <strain evidence="1 2">JCM 13392</strain>
    </source>
</reference>
<comment type="caution">
    <text evidence="1">The sequence shown here is derived from an EMBL/GenBank/DDBJ whole genome shotgun (WGS) entry which is preliminary data.</text>
</comment>
<dbReference type="AlphaFoldDB" id="A0A7I9WNY8"/>
<dbReference type="Proteomes" id="UP000465241">
    <property type="component" value="Unassembled WGS sequence"/>
</dbReference>
<proteinExistence type="predicted"/>
<name>A0A7I9WNY8_9MYCO</name>
<sequence>MRGGWRRCRSGNIRVMKTITQMVLGAVVIGALGLGPSGVATATAQAYPEVSVATKKPWYPPPGPGKLPLKRDNWAKGGWNPHCVTGPNGFVQFCR</sequence>
<protein>
    <submittedName>
        <fullName evidence="1">Uncharacterized protein</fullName>
    </submittedName>
</protein>